<keyword evidence="4" id="KW-1185">Reference proteome</keyword>
<reference evidence="3" key="2">
    <citation type="submission" date="2021-01" db="UniProtKB">
        <authorList>
            <consortium name="EnsemblMetazoa"/>
        </authorList>
    </citation>
    <scope>IDENTIFICATION</scope>
</reference>
<dbReference type="PROSITE" id="PS50853">
    <property type="entry name" value="FN3"/>
    <property type="match status" value="2"/>
</dbReference>
<dbReference type="GeneID" id="105442491"/>
<keyword evidence="1" id="KW-0677">Repeat</keyword>
<dbReference type="RefSeq" id="XP_030845777.1">
    <property type="nucleotide sequence ID" value="XM_030989917.1"/>
</dbReference>
<evidence type="ECO:0000313" key="3">
    <source>
        <dbReference type="EnsemblMetazoa" id="XP_030845777"/>
    </source>
</evidence>
<dbReference type="Pfam" id="PF00041">
    <property type="entry name" value="fn3"/>
    <property type="match status" value="3"/>
</dbReference>
<dbReference type="Proteomes" id="UP000007110">
    <property type="component" value="Unassembled WGS sequence"/>
</dbReference>
<dbReference type="OrthoDB" id="10253954at2759"/>
<dbReference type="Gene3D" id="2.60.40.10">
    <property type="entry name" value="Immunoglobulins"/>
    <property type="match status" value="4"/>
</dbReference>
<dbReference type="SUPFAM" id="SSF49265">
    <property type="entry name" value="Fibronectin type III"/>
    <property type="match status" value="4"/>
</dbReference>
<organism evidence="3 4">
    <name type="scientific">Strongylocentrotus purpuratus</name>
    <name type="common">Purple sea urchin</name>
    <dbReference type="NCBI Taxonomy" id="7668"/>
    <lineage>
        <taxon>Eukaryota</taxon>
        <taxon>Metazoa</taxon>
        <taxon>Echinodermata</taxon>
        <taxon>Eleutherozoa</taxon>
        <taxon>Echinozoa</taxon>
        <taxon>Echinoidea</taxon>
        <taxon>Euechinoidea</taxon>
        <taxon>Echinacea</taxon>
        <taxon>Camarodonta</taxon>
        <taxon>Echinidea</taxon>
        <taxon>Strongylocentrotidae</taxon>
        <taxon>Strongylocentrotus</taxon>
    </lineage>
</organism>
<dbReference type="InterPro" id="IPR013783">
    <property type="entry name" value="Ig-like_fold"/>
</dbReference>
<evidence type="ECO:0000313" key="4">
    <source>
        <dbReference type="Proteomes" id="UP000007110"/>
    </source>
</evidence>
<dbReference type="KEGG" id="spu:115925876"/>
<dbReference type="InParanoid" id="A0A7M7P4A3"/>
<proteinExistence type="predicted"/>
<protein>
    <recommendedName>
        <fullName evidence="2">Fibronectin type-III domain-containing protein</fullName>
    </recommendedName>
</protein>
<dbReference type="AlphaFoldDB" id="A0A7M7P4A3"/>
<dbReference type="EnsemblMetazoa" id="XM_030989917">
    <property type="protein sequence ID" value="XP_030845777"/>
    <property type="gene ID" value="LOC115925876"/>
</dbReference>
<dbReference type="KEGG" id="spu:105442491"/>
<dbReference type="InterPro" id="IPR003961">
    <property type="entry name" value="FN3_dom"/>
</dbReference>
<dbReference type="PANTHER" id="PTHR46708">
    <property type="entry name" value="TENASCIN"/>
    <property type="match status" value="1"/>
</dbReference>
<dbReference type="InterPro" id="IPR036116">
    <property type="entry name" value="FN3_sf"/>
</dbReference>
<evidence type="ECO:0000259" key="2">
    <source>
        <dbReference type="PROSITE" id="PS50853"/>
    </source>
</evidence>
<dbReference type="GeneID" id="115925876"/>
<accession>A0A7M7P4A3</accession>
<evidence type="ECO:0000256" key="1">
    <source>
        <dbReference type="ARBA" id="ARBA00022737"/>
    </source>
</evidence>
<dbReference type="CDD" id="cd00063">
    <property type="entry name" value="FN3"/>
    <property type="match status" value="3"/>
</dbReference>
<dbReference type="InterPro" id="IPR050991">
    <property type="entry name" value="ECM_Regulatory_Proteins"/>
</dbReference>
<sequence length="710" mass="76827">MLLFAMALISKVINLRYIISVITSLLIFCSPSHGSGIESITVQNSPSYINISWATAAGSSWDYYTVDVIKSSQRSVGGYPTNTIDTTHLITGLKPEEQCTIVVTPWTTEGAGRSLNITVTTEAIAEGEILVSDVTSSSAFIQWKPVAGLFFYGMEAEPSDAIEDTGGIFEAEVGLTILLPGTVFTVTLRGGSPVMDLASTQIRSAPESPVNVSLKEIGTTEATLSWTPPTSPHDAYEFYVINNSTNERSPTTTKQRGDVSDNEVTLTGLSPATIYSFGVGSVLNAMDSFGLQRSGQDDNPTVYGRTESITVQNSPSYINISWATAEGSSWDYYTVDVLKSSQQSVNGYPTNTTDTTHLITGLKPEEKYKIVVTPWTTEGAGNSLIKTVTTEAIAEGEILVSDVTSSSAFIQWKPVAGLSFYDMEAEPSDAIEGTGGIFEAEVGLTILLPGTVFTVTLRGGRPVMDLASTQIRSAPESPVSVSLKQTGTTEATLSWTPPTSPHDAYEFYVINNSTNERLLIPNKQRDDVSENEVTLTGLSPATIYSFGVGSVLNATDSFELQRSGQDDNPTVYGRTGPEALQRIELIAVSDDSVTVMLTPPRSRHNGYERFLFNPPTTDSPRITTIQREDDMTYIWTESGLSPFNVFTLEVGTFLNAEGPFPMQKSEDNLSWTFQKEPQTGNFYDGTGNAVSPTLHYTLLIIPALLAVFLV</sequence>
<reference evidence="4" key="1">
    <citation type="submission" date="2015-02" db="EMBL/GenBank/DDBJ databases">
        <title>Genome sequencing for Strongylocentrotus purpuratus.</title>
        <authorList>
            <person name="Murali S."/>
            <person name="Liu Y."/>
            <person name="Vee V."/>
            <person name="English A."/>
            <person name="Wang M."/>
            <person name="Skinner E."/>
            <person name="Han Y."/>
            <person name="Muzny D.M."/>
            <person name="Worley K.C."/>
            <person name="Gibbs R.A."/>
        </authorList>
    </citation>
    <scope>NUCLEOTIDE SEQUENCE</scope>
</reference>
<dbReference type="OMA" id="AHIQWRA"/>
<feature type="domain" description="Fibronectin type-III" evidence="2">
    <location>
        <begin position="477"/>
        <end position="578"/>
    </location>
</feature>
<dbReference type="SMART" id="SM00060">
    <property type="entry name" value="FN3"/>
    <property type="match status" value="7"/>
</dbReference>
<feature type="domain" description="Fibronectin type-III" evidence="2">
    <location>
        <begin position="208"/>
        <end position="309"/>
    </location>
</feature>
<dbReference type="PANTHER" id="PTHR46708:SF2">
    <property type="entry name" value="FIBRONECTIN TYPE-III DOMAIN-CONTAINING PROTEIN"/>
    <property type="match status" value="1"/>
</dbReference>
<dbReference type="EnsemblMetazoa" id="XM_030996140">
    <property type="protein sequence ID" value="XP_030852000"/>
    <property type="gene ID" value="LOC105442491"/>
</dbReference>
<name>A0A7M7P4A3_STRPU</name>
<dbReference type="RefSeq" id="XP_030852000.1">
    <property type="nucleotide sequence ID" value="XM_030996140.1"/>
</dbReference>